<dbReference type="InterPro" id="IPR001734">
    <property type="entry name" value="Na/solute_symporter"/>
</dbReference>
<keyword evidence="10" id="KW-1185">Reference proteome</keyword>
<feature type="transmembrane region" description="Helical" evidence="8">
    <location>
        <begin position="577"/>
        <end position="595"/>
    </location>
</feature>
<keyword evidence="5 8" id="KW-0472">Membrane</keyword>
<gene>
    <name evidence="9" type="ORF">PAC_00291</name>
</gene>
<feature type="transmembrane region" description="Helical" evidence="8">
    <location>
        <begin position="297"/>
        <end position="322"/>
    </location>
</feature>
<name>A0A1L7WCK2_9HELO</name>
<dbReference type="PANTHER" id="PTHR46154:SF1">
    <property type="entry name" value="ACTIVE TRANSPORTER, PUTATIVE (AFU_ORTHOLOGUE AFUA_1G17570)-RELATED"/>
    <property type="match status" value="1"/>
</dbReference>
<dbReference type="InterPro" id="IPR031155">
    <property type="entry name" value="DUR"/>
</dbReference>
<proteinExistence type="inferred from homology"/>
<feature type="transmembrane region" description="Helical" evidence="8">
    <location>
        <begin position="374"/>
        <end position="394"/>
    </location>
</feature>
<evidence type="ECO:0000256" key="8">
    <source>
        <dbReference type="SAM" id="Phobius"/>
    </source>
</evidence>
<sequence length="689" mass="74635">MSFLLKRDDATSITPPLSQAGGYVVVIVVGLVFAFAMVFVTRVLKRTAGEDNSKTEMFMTANRSVRTGLTASASWLWSTAMLGSSLVGYDYGVSGPFWFAAGCSPMIVFFSLLGISCKLKIPEAHTLLEIVRIRYGTVAHLVFMFLCLVNNLFAVANMLLGASAAISALTGMHIIAATFLLPVGVVVYTFVGGIKATFLTDYIHTLTILIILCFFSVKAFTVPEIGSISHLYDLVLAASAKAPISGNHDGTYMTMTSTGGIFFGIIHITTNFGLVIMDTGFFVKAFAASPKAVVPGYVIGGIAYFAIPWALGTLMSSVAWGIQDQPLWPTYPRAMSSQEVSAGLVLPYAAIAIAGKGGAIAVLLITFMAVTSTLSAQIIAVSSIISFDIYRRYFNRSASDRDVIRWSHYGVIIFAIIAAAFSTMLHYVGVDLGWTLYMLGVVTCPGIFPTVFTILWRQQSRPAAIIAPLLGMATGLGIWLGSAKGLYGSVSIATTGQLLPCMYGCLASTFSPLPYSVLITLIKPQNFDWNDFLKEKLAFEEASVSSSVVENEYGAAEEIDEPTSRSDPRWLPYMRRWTVIAAIWSAATFLGHWVLWPLPMYAAKFTFTKNFYSAWLVISIIWLWGTLFVAGFFPLVDGRHQILAIFKAIRNGGRPKKVETASPTDGEVSSSDSTKGEAVAAIPTLILKH</sequence>
<comment type="similarity">
    <text evidence="2 6">Belongs to the sodium:solute symporter (SSF) (TC 2.A.21) family.</text>
</comment>
<comment type="subcellular location">
    <subcellularLocation>
        <location evidence="1">Membrane</location>
        <topology evidence="1">Multi-pass membrane protein</topology>
    </subcellularLocation>
</comment>
<feature type="transmembrane region" description="Helical" evidence="8">
    <location>
        <begin position="95"/>
        <end position="117"/>
    </location>
</feature>
<accession>A0A1L7WCK2</accession>
<feature type="transmembrane region" description="Helical" evidence="8">
    <location>
        <begin position="65"/>
        <end position="89"/>
    </location>
</feature>
<feature type="transmembrane region" description="Helical" evidence="8">
    <location>
        <begin position="138"/>
        <end position="160"/>
    </location>
</feature>
<feature type="transmembrane region" description="Helical" evidence="8">
    <location>
        <begin position="463"/>
        <end position="480"/>
    </location>
</feature>
<dbReference type="OrthoDB" id="6132759at2759"/>
<dbReference type="Gene3D" id="1.20.1730.10">
    <property type="entry name" value="Sodium/glucose cotransporter"/>
    <property type="match status" value="1"/>
</dbReference>
<evidence type="ECO:0000256" key="6">
    <source>
        <dbReference type="RuleBase" id="RU362091"/>
    </source>
</evidence>
<dbReference type="PROSITE" id="PS50283">
    <property type="entry name" value="NA_SOLUT_SYMP_3"/>
    <property type="match status" value="1"/>
</dbReference>
<dbReference type="EMBL" id="FJOG01000001">
    <property type="protein sequence ID" value="CZR50419.1"/>
    <property type="molecule type" value="Genomic_DNA"/>
</dbReference>
<evidence type="ECO:0000256" key="5">
    <source>
        <dbReference type="ARBA" id="ARBA00023136"/>
    </source>
</evidence>
<reference evidence="9 10" key="1">
    <citation type="submission" date="2016-03" db="EMBL/GenBank/DDBJ databases">
        <authorList>
            <person name="Ploux O."/>
        </authorList>
    </citation>
    <scope>NUCLEOTIDE SEQUENCE [LARGE SCALE GENOMIC DNA]</scope>
    <source>
        <strain evidence="9 10">UAMH 11012</strain>
    </source>
</reference>
<feature type="region of interest" description="Disordered" evidence="7">
    <location>
        <begin position="654"/>
        <end position="675"/>
    </location>
</feature>
<feature type="transmembrane region" description="Helical" evidence="8">
    <location>
        <begin position="615"/>
        <end position="636"/>
    </location>
</feature>
<keyword evidence="4 8" id="KW-1133">Transmembrane helix</keyword>
<organism evidence="9 10">
    <name type="scientific">Phialocephala subalpina</name>
    <dbReference type="NCBI Taxonomy" id="576137"/>
    <lineage>
        <taxon>Eukaryota</taxon>
        <taxon>Fungi</taxon>
        <taxon>Dikarya</taxon>
        <taxon>Ascomycota</taxon>
        <taxon>Pezizomycotina</taxon>
        <taxon>Leotiomycetes</taxon>
        <taxon>Helotiales</taxon>
        <taxon>Mollisiaceae</taxon>
        <taxon>Phialocephala</taxon>
        <taxon>Phialocephala fortinii species complex</taxon>
    </lineage>
</organism>
<feature type="transmembrane region" description="Helical" evidence="8">
    <location>
        <begin position="434"/>
        <end position="456"/>
    </location>
</feature>
<evidence type="ECO:0000313" key="10">
    <source>
        <dbReference type="Proteomes" id="UP000184330"/>
    </source>
</evidence>
<dbReference type="AlphaFoldDB" id="A0A1L7WCK2"/>
<evidence type="ECO:0000256" key="2">
    <source>
        <dbReference type="ARBA" id="ARBA00006434"/>
    </source>
</evidence>
<evidence type="ECO:0000256" key="1">
    <source>
        <dbReference type="ARBA" id="ARBA00004141"/>
    </source>
</evidence>
<evidence type="ECO:0000256" key="3">
    <source>
        <dbReference type="ARBA" id="ARBA00022692"/>
    </source>
</evidence>
<feature type="transmembrane region" description="Helical" evidence="8">
    <location>
        <begin position="202"/>
        <end position="221"/>
    </location>
</feature>
<dbReference type="GO" id="GO:0015204">
    <property type="term" value="F:urea transmembrane transporter activity"/>
    <property type="evidence" value="ECO:0007669"/>
    <property type="project" value="InterPro"/>
</dbReference>
<evidence type="ECO:0000313" key="9">
    <source>
        <dbReference type="EMBL" id="CZR50419.1"/>
    </source>
</evidence>
<dbReference type="CDD" id="cd11476">
    <property type="entry name" value="SLC5sbd_DUR3"/>
    <property type="match status" value="1"/>
</dbReference>
<dbReference type="GO" id="GO:0005886">
    <property type="term" value="C:plasma membrane"/>
    <property type="evidence" value="ECO:0007669"/>
    <property type="project" value="TreeGrafter"/>
</dbReference>
<feature type="compositionally biased region" description="Polar residues" evidence="7">
    <location>
        <begin position="661"/>
        <end position="673"/>
    </location>
</feature>
<feature type="transmembrane region" description="Helical" evidence="8">
    <location>
        <begin position="406"/>
        <end position="428"/>
    </location>
</feature>
<dbReference type="Proteomes" id="UP000184330">
    <property type="component" value="Unassembled WGS sequence"/>
</dbReference>
<feature type="transmembrane region" description="Helical" evidence="8">
    <location>
        <begin position="20"/>
        <end position="44"/>
    </location>
</feature>
<dbReference type="STRING" id="576137.A0A1L7WCK2"/>
<dbReference type="InterPro" id="IPR038377">
    <property type="entry name" value="Na/Glc_symporter_sf"/>
</dbReference>
<feature type="transmembrane region" description="Helical" evidence="8">
    <location>
        <begin position="166"/>
        <end position="190"/>
    </location>
</feature>
<evidence type="ECO:0000256" key="4">
    <source>
        <dbReference type="ARBA" id="ARBA00022989"/>
    </source>
</evidence>
<feature type="transmembrane region" description="Helical" evidence="8">
    <location>
        <begin position="256"/>
        <end position="277"/>
    </location>
</feature>
<dbReference type="Pfam" id="PF00474">
    <property type="entry name" value="SSF"/>
    <property type="match status" value="1"/>
</dbReference>
<evidence type="ECO:0000256" key="7">
    <source>
        <dbReference type="SAM" id="MobiDB-lite"/>
    </source>
</evidence>
<protein>
    <submittedName>
        <fullName evidence="9">Probable urea transporter</fullName>
    </submittedName>
</protein>
<dbReference type="PANTHER" id="PTHR46154">
    <property type="match status" value="1"/>
</dbReference>
<keyword evidence="3 8" id="KW-0812">Transmembrane</keyword>